<keyword evidence="4 6" id="KW-1133">Transmembrane helix</keyword>
<dbReference type="Proteomes" id="UP001595839">
    <property type="component" value="Unassembled WGS sequence"/>
</dbReference>
<evidence type="ECO:0000256" key="5">
    <source>
        <dbReference type="ARBA" id="ARBA00023136"/>
    </source>
</evidence>
<dbReference type="SUPFAM" id="SSF103481">
    <property type="entry name" value="Multidrug resistance efflux transporter EmrE"/>
    <property type="match status" value="2"/>
</dbReference>
<dbReference type="InterPro" id="IPR037185">
    <property type="entry name" value="EmrE-like"/>
</dbReference>
<feature type="transmembrane region" description="Helical" evidence="6">
    <location>
        <begin position="192"/>
        <end position="217"/>
    </location>
</feature>
<proteinExistence type="inferred from homology"/>
<evidence type="ECO:0000259" key="7">
    <source>
        <dbReference type="Pfam" id="PF00892"/>
    </source>
</evidence>
<feature type="transmembrane region" description="Helical" evidence="6">
    <location>
        <begin position="79"/>
        <end position="97"/>
    </location>
</feature>
<keyword evidence="3 6" id="KW-0812">Transmembrane</keyword>
<organism evidence="8 9">
    <name type="scientific">Streptomyces vulcanius</name>
    <dbReference type="NCBI Taxonomy" id="1441876"/>
    <lineage>
        <taxon>Bacteria</taxon>
        <taxon>Bacillati</taxon>
        <taxon>Actinomycetota</taxon>
        <taxon>Actinomycetes</taxon>
        <taxon>Kitasatosporales</taxon>
        <taxon>Streptomycetaceae</taxon>
        <taxon>Streptomyces</taxon>
    </lineage>
</organism>
<dbReference type="PANTHER" id="PTHR32322">
    <property type="entry name" value="INNER MEMBRANE TRANSPORTER"/>
    <property type="match status" value="1"/>
</dbReference>
<evidence type="ECO:0000256" key="2">
    <source>
        <dbReference type="ARBA" id="ARBA00007362"/>
    </source>
</evidence>
<sequence length="457" mass="48677">MRTKLDAASITAVLVTVGAFSATAPLTAFATGPALALALGRNALGLLTLGPVVVLIRRGEFRKVFRRERFIVRKEQRRGALYGFLAGTALAAHFATFMTSTRMTSVAMATALVATQPVWQALISTFQGNRLPRVTWTGLAVSVAGAALASGMDGRSGTEALVGDALALVGAITLAGYTAFSEQARPDVSTMTYSVLCSLVCTVELLVLCLVTGTPLVTFDGNTWLALLGLLVFPQLLGLFSLNFALGRAPATAVSVLLLLEAPVAALIAWLWLDQLPGGSAWPGLIMIMLGVVVVVVGDARRVDPTADGADGTRRSLAITQHGLLALGPRPGEDIHTRLWREARAGRFAEVEAIVRRQENQAVRLHGAKSTEATHWIEVRAEVARIAGNHGLSAQLWLTAARFHSSGPHPDPRTARTCLDHAHQEWSKVTDPAVAATLAQGFRAMYERPPEQHAARD</sequence>
<feature type="domain" description="EamA" evidence="7">
    <location>
        <begin position="162"/>
        <end position="296"/>
    </location>
</feature>
<feature type="transmembrane region" description="Helical" evidence="6">
    <location>
        <begin position="40"/>
        <end position="58"/>
    </location>
</feature>
<feature type="transmembrane region" description="Helical" evidence="6">
    <location>
        <begin position="279"/>
        <end position="297"/>
    </location>
</feature>
<evidence type="ECO:0000256" key="4">
    <source>
        <dbReference type="ARBA" id="ARBA00022989"/>
    </source>
</evidence>
<dbReference type="RefSeq" id="WP_381179116.1">
    <property type="nucleotide sequence ID" value="NZ_JBHSFK010000022.1"/>
</dbReference>
<feature type="transmembrane region" description="Helical" evidence="6">
    <location>
        <begin position="253"/>
        <end position="273"/>
    </location>
</feature>
<evidence type="ECO:0000256" key="3">
    <source>
        <dbReference type="ARBA" id="ARBA00022692"/>
    </source>
</evidence>
<protein>
    <submittedName>
        <fullName evidence="8">DMT family transporter</fullName>
    </submittedName>
</protein>
<dbReference type="InterPro" id="IPR000620">
    <property type="entry name" value="EamA_dom"/>
</dbReference>
<evidence type="ECO:0000256" key="1">
    <source>
        <dbReference type="ARBA" id="ARBA00004141"/>
    </source>
</evidence>
<dbReference type="EMBL" id="JBHSFK010000022">
    <property type="protein sequence ID" value="MFC4503766.1"/>
    <property type="molecule type" value="Genomic_DNA"/>
</dbReference>
<accession>A0ABV9AZ44</accession>
<keyword evidence="9" id="KW-1185">Reference proteome</keyword>
<comment type="caution">
    <text evidence="8">The sequence shown here is derived from an EMBL/GenBank/DDBJ whole genome shotgun (WGS) entry which is preliminary data.</text>
</comment>
<feature type="transmembrane region" description="Helical" evidence="6">
    <location>
        <begin position="160"/>
        <end position="180"/>
    </location>
</feature>
<comment type="subcellular location">
    <subcellularLocation>
        <location evidence="1">Membrane</location>
        <topology evidence="1">Multi-pass membrane protein</topology>
    </subcellularLocation>
</comment>
<reference evidence="9" key="1">
    <citation type="journal article" date="2019" name="Int. J. Syst. Evol. Microbiol.">
        <title>The Global Catalogue of Microorganisms (GCM) 10K type strain sequencing project: providing services to taxonomists for standard genome sequencing and annotation.</title>
        <authorList>
            <consortium name="The Broad Institute Genomics Platform"/>
            <consortium name="The Broad Institute Genome Sequencing Center for Infectious Disease"/>
            <person name="Wu L."/>
            <person name="Ma J."/>
        </authorList>
    </citation>
    <scope>NUCLEOTIDE SEQUENCE [LARGE SCALE GENOMIC DNA]</scope>
    <source>
        <strain evidence="9">CGMCC 4.7177</strain>
    </source>
</reference>
<dbReference type="PANTHER" id="PTHR32322:SF2">
    <property type="entry name" value="EAMA DOMAIN-CONTAINING PROTEIN"/>
    <property type="match status" value="1"/>
</dbReference>
<dbReference type="Pfam" id="PF00892">
    <property type="entry name" value="EamA"/>
    <property type="match status" value="1"/>
</dbReference>
<evidence type="ECO:0000313" key="9">
    <source>
        <dbReference type="Proteomes" id="UP001595839"/>
    </source>
</evidence>
<evidence type="ECO:0000256" key="6">
    <source>
        <dbReference type="SAM" id="Phobius"/>
    </source>
</evidence>
<name>A0ABV9AZ44_9ACTN</name>
<gene>
    <name evidence="8" type="ORF">ACFPIH_30370</name>
</gene>
<evidence type="ECO:0000313" key="8">
    <source>
        <dbReference type="EMBL" id="MFC4503766.1"/>
    </source>
</evidence>
<keyword evidence="5 6" id="KW-0472">Membrane</keyword>
<dbReference type="InterPro" id="IPR050638">
    <property type="entry name" value="AA-Vitamin_Transporters"/>
</dbReference>
<feature type="transmembrane region" description="Helical" evidence="6">
    <location>
        <begin position="223"/>
        <end position="246"/>
    </location>
</feature>
<comment type="similarity">
    <text evidence="2">Belongs to the EamA transporter family.</text>
</comment>